<accession>A0ABQ0QDC6</accession>
<reference evidence="2" key="1">
    <citation type="submission" date="2013-04" db="EMBL/GenBank/DDBJ databases">
        <title>The genome sequencing project of 58 acetic acid bacteria.</title>
        <authorList>
            <person name="Okamoto-Kainuma A."/>
            <person name="Ishikawa M."/>
            <person name="Umino S."/>
            <person name="Koizumi Y."/>
            <person name="Shiwa Y."/>
            <person name="Yoshikawa H."/>
            <person name="Matsutani M."/>
            <person name="Matsushita K."/>
        </authorList>
    </citation>
    <scope>NUCLEOTIDE SEQUENCE</scope>
    <source>
        <strain evidence="2">NRIC 0228</strain>
    </source>
</reference>
<evidence type="ECO:0000256" key="1">
    <source>
        <dbReference type="SAM" id="SignalP"/>
    </source>
</evidence>
<protein>
    <submittedName>
        <fullName evidence="2">Uncharacterized protein</fullName>
    </submittedName>
</protein>
<gene>
    <name evidence="2" type="ORF">AA0228_2189</name>
</gene>
<keyword evidence="3" id="KW-1185">Reference proteome</keyword>
<feature type="chain" id="PRO_5046061712" evidence="1">
    <location>
        <begin position="22"/>
        <end position="126"/>
    </location>
</feature>
<dbReference type="EMBL" id="BAQW01000010">
    <property type="protein sequence ID" value="GBR14156.1"/>
    <property type="molecule type" value="Genomic_DNA"/>
</dbReference>
<sequence>MKIRFLAVAIACVGFSSTAFADEVCPIEDLKNIKSCDDYIKGASIEKMLCTPIILNNNPKDFSGTSFETRMAFAMFQNKYAQYVLDHKCPVQAKKLFIEVIETYTGSAYEAARQRAMIGIQDSQKN</sequence>
<evidence type="ECO:0000313" key="2">
    <source>
        <dbReference type="EMBL" id="GBR14156.1"/>
    </source>
</evidence>
<comment type="caution">
    <text evidence="2">The sequence shown here is derived from an EMBL/GenBank/DDBJ whole genome shotgun (WGS) entry which is preliminary data.</text>
</comment>
<organism evidence="2 3">
    <name type="scientific">Gluconobacter frateurii NRIC 0228</name>
    <dbReference type="NCBI Taxonomy" id="1307946"/>
    <lineage>
        <taxon>Bacteria</taxon>
        <taxon>Pseudomonadati</taxon>
        <taxon>Pseudomonadota</taxon>
        <taxon>Alphaproteobacteria</taxon>
        <taxon>Acetobacterales</taxon>
        <taxon>Acetobacteraceae</taxon>
        <taxon>Gluconobacter</taxon>
    </lineage>
</organism>
<evidence type="ECO:0000313" key="3">
    <source>
        <dbReference type="Proteomes" id="UP001061070"/>
    </source>
</evidence>
<keyword evidence="1" id="KW-0732">Signal</keyword>
<dbReference type="RefSeq" id="WP_145994593.1">
    <property type="nucleotide sequence ID" value="NZ_BAQW01000010.1"/>
</dbReference>
<feature type="signal peptide" evidence="1">
    <location>
        <begin position="1"/>
        <end position="21"/>
    </location>
</feature>
<dbReference type="Proteomes" id="UP001061070">
    <property type="component" value="Unassembled WGS sequence"/>
</dbReference>
<proteinExistence type="predicted"/>
<name>A0ABQ0QDC6_9PROT</name>